<organism evidence="1 2">
    <name type="scientific">Desulfosarcina alkanivorans</name>
    <dbReference type="NCBI Taxonomy" id="571177"/>
    <lineage>
        <taxon>Bacteria</taxon>
        <taxon>Pseudomonadati</taxon>
        <taxon>Thermodesulfobacteriota</taxon>
        <taxon>Desulfobacteria</taxon>
        <taxon>Desulfobacterales</taxon>
        <taxon>Desulfosarcinaceae</taxon>
        <taxon>Desulfosarcina</taxon>
    </lineage>
</organism>
<name>A0A5K7YP40_9BACT</name>
<sequence length="132" mass="14648">MNRLKKEIEEIRAGWSEDQKVIQAFYTGKGVIITGPSGHDLQEIIREAARAGRPFTLTGMNGLWERRNKDLPPMFQTVSRDKLRTQASELLRHGVIVQCAAVGQKKAQWLDVPGGPFAIGRGKFASMAEKSA</sequence>
<evidence type="ECO:0000313" key="1">
    <source>
        <dbReference type="EMBL" id="BBO70976.1"/>
    </source>
</evidence>
<protein>
    <submittedName>
        <fullName evidence="1">Uncharacterized protein</fullName>
    </submittedName>
</protein>
<dbReference type="Proteomes" id="UP000427906">
    <property type="component" value="Chromosome"/>
</dbReference>
<gene>
    <name evidence="1" type="ORF">DSCA_49060</name>
</gene>
<evidence type="ECO:0000313" key="2">
    <source>
        <dbReference type="Proteomes" id="UP000427906"/>
    </source>
</evidence>
<keyword evidence="2" id="KW-1185">Reference proteome</keyword>
<dbReference type="KEGG" id="dalk:DSCA_49060"/>
<accession>A0A5K7YP40</accession>
<dbReference type="AlphaFoldDB" id="A0A5K7YP40"/>
<dbReference type="EMBL" id="AP021874">
    <property type="protein sequence ID" value="BBO70976.1"/>
    <property type="molecule type" value="Genomic_DNA"/>
</dbReference>
<reference evidence="1 2" key="1">
    <citation type="submission" date="2019-11" db="EMBL/GenBank/DDBJ databases">
        <title>Comparative genomics of hydrocarbon-degrading Desulfosarcina strains.</title>
        <authorList>
            <person name="Watanabe M."/>
            <person name="Kojima H."/>
            <person name="Fukui M."/>
        </authorList>
    </citation>
    <scope>NUCLEOTIDE SEQUENCE [LARGE SCALE GENOMIC DNA]</scope>
    <source>
        <strain evidence="1 2">PL12</strain>
    </source>
</reference>
<proteinExistence type="predicted"/>